<keyword evidence="5" id="KW-0653">Protein transport</keyword>
<keyword evidence="7 11" id="KW-0472">Membrane</keyword>
<comment type="similarity">
    <text evidence="9">Belongs to the OXA1/ALB3/YidC family.</text>
</comment>
<keyword evidence="4 9" id="KW-0812">Transmembrane</keyword>
<comment type="subcellular location">
    <subcellularLocation>
        <location evidence="1">Cell membrane</location>
        <topology evidence="1">Multi-pass membrane protein</topology>
    </subcellularLocation>
    <subcellularLocation>
        <location evidence="9">Membrane</location>
        <topology evidence="9">Multi-pass membrane protein</topology>
    </subcellularLocation>
</comment>
<dbReference type="AlphaFoldDB" id="A0A0J8D6N3"/>
<evidence type="ECO:0000259" key="12">
    <source>
        <dbReference type="Pfam" id="PF02096"/>
    </source>
</evidence>
<dbReference type="OrthoDB" id="9780552at2"/>
<proteinExistence type="inferred from homology"/>
<feature type="region of interest" description="Disordered" evidence="10">
    <location>
        <begin position="229"/>
        <end position="290"/>
    </location>
</feature>
<dbReference type="GO" id="GO:0005886">
    <property type="term" value="C:plasma membrane"/>
    <property type="evidence" value="ECO:0007669"/>
    <property type="project" value="UniProtKB-SubCell"/>
</dbReference>
<feature type="compositionally biased region" description="Basic and acidic residues" evidence="10">
    <location>
        <begin position="255"/>
        <end position="290"/>
    </location>
</feature>
<feature type="transmembrane region" description="Helical" evidence="11">
    <location>
        <begin position="100"/>
        <end position="120"/>
    </location>
</feature>
<feature type="compositionally biased region" description="Basic and acidic residues" evidence="10">
    <location>
        <begin position="229"/>
        <end position="248"/>
    </location>
</feature>
<evidence type="ECO:0000256" key="4">
    <source>
        <dbReference type="ARBA" id="ARBA00022692"/>
    </source>
</evidence>
<evidence type="ECO:0000256" key="7">
    <source>
        <dbReference type="ARBA" id="ARBA00023136"/>
    </source>
</evidence>
<evidence type="ECO:0000256" key="8">
    <source>
        <dbReference type="ARBA" id="ARBA00023186"/>
    </source>
</evidence>
<reference evidence="13 14" key="1">
    <citation type="submission" date="2015-06" db="EMBL/GenBank/DDBJ databases">
        <title>Draft genome sequence of the purine-degrading Clostridium cylindrosporum HC-1 (DSM 605).</title>
        <authorList>
            <person name="Poehlein A."/>
            <person name="Schiel-Bengelsdorf B."/>
            <person name="Bengelsdorf F."/>
            <person name="Daniel R."/>
            <person name="Duerre P."/>
        </authorList>
    </citation>
    <scope>NUCLEOTIDE SEQUENCE [LARGE SCALE GENOMIC DNA]</scope>
    <source>
        <strain evidence="13 14">DSM 605</strain>
    </source>
</reference>
<dbReference type="NCBIfam" id="TIGR03592">
    <property type="entry name" value="yidC_oxa1_cterm"/>
    <property type="match status" value="1"/>
</dbReference>
<keyword evidence="8" id="KW-0143">Chaperone</keyword>
<dbReference type="CDD" id="cd20070">
    <property type="entry name" value="5TM_YidC_Alb3"/>
    <property type="match status" value="1"/>
</dbReference>
<dbReference type="GO" id="GO:0015031">
    <property type="term" value="P:protein transport"/>
    <property type="evidence" value="ECO:0007669"/>
    <property type="project" value="UniProtKB-KW"/>
</dbReference>
<dbReference type="EMBL" id="LFVU01000026">
    <property type="protein sequence ID" value="KMT21745.1"/>
    <property type="molecule type" value="Genomic_DNA"/>
</dbReference>
<dbReference type="STRING" id="1121307.CLCY_3c00120"/>
<feature type="transmembrane region" description="Helical" evidence="11">
    <location>
        <begin position="28"/>
        <end position="52"/>
    </location>
</feature>
<evidence type="ECO:0000313" key="13">
    <source>
        <dbReference type="EMBL" id="KMT21745.1"/>
    </source>
</evidence>
<feature type="transmembrane region" description="Helical" evidence="11">
    <location>
        <begin position="140"/>
        <end position="158"/>
    </location>
</feature>
<dbReference type="PRINTS" id="PR00701">
    <property type="entry name" value="60KDINNERMP"/>
</dbReference>
<keyword evidence="6 11" id="KW-1133">Transmembrane helix</keyword>
<dbReference type="InterPro" id="IPR001708">
    <property type="entry name" value="YidC/ALB3/OXA1/COX18"/>
</dbReference>
<evidence type="ECO:0000256" key="1">
    <source>
        <dbReference type="ARBA" id="ARBA00004651"/>
    </source>
</evidence>
<evidence type="ECO:0000256" key="3">
    <source>
        <dbReference type="ARBA" id="ARBA00022475"/>
    </source>
</evidence>
<name>A0A0J8D6N3_CLOCY</name>
<dbReference type="Pfam" id="PF02096">
    <property type="entry name" value="60KD_IMP"/>
    <property type="match status" value="1"/>
</dbReference>
<evidence type="ECO:0000256" key="6">
    <source>
        <dbReference type="ARBA" id="ARBA00022989"/>
    </source>
</evidence>
<dbReference type="RefSeq" id="WP_048570409.1">
    <property type="nucleotide sequence ID" value="NZ_LFVU01000026.1"/>
</dbReference>
<dbReference type="Proteomes" id="UP000036756">
    <property type="component" value="Unassembled WGS sequence"/>
</dbReference>
<evidence type="ECO:0000256" key="5">
    <source>
        <dbReference type="ARBA" id="ARBA00022927"/>
    </source>
</evidence>
<dbReference type="PANTHER" id="PTHR12428:SF65">
    <property type="entry name" value="CYTOCHROME C OXIDASE ASSEMBLY PROTEIN COX18, MITOCHONDRIAL"/>
    <property type="match status" value="1"/>
</dbReference>
<organism evidence="13 14">
    <name type="scientific">Clostridium cylindrosporum DSM 605</name>
    <dbReference type="NCBI Taxonomy" id="1121307"/>
    <lineage>
        <taxon>Bacteria</taxon>
        <taxon>Bacillati</taxon>
        <taxon>Bacillota</taxon>
        <taxon>Clostridia</taxon>
        <taxon>Eubacteriales</taxon>
        <taxon>Clostridiaceae</taxon>
        <taxon>Clostridium</taxon>
    </lineage>
</organism>
<evidence type="ECO:0000256" key="9">
    <source>
        <dbReference type="RuleBase" id="RU003945"/>
    </source>
</evidence>
<evidence type="ECO:0000313" key="14">
    <source>
        <dbReference type="Proteomes" id="UP000036756"/>
    </source>
</evidence>
<feature type="transmembrane region" description="Helical" evidence="11">
    <location>
        <begin position="179"/>
        <end position="197"/>
    </location>
</feature>
<evidence type="ECO:0000256" key="11">
    <source>
        <dbReference type="SAM" id="Phobius"/>
    </source>
</evidence>
<dbReference type="InterPro" id="IPR047196">
    <property type="entry name" value="YidC_ALB_C"/>
</dbReference>
<keyword evidence="3" id="KW-1003">Cell membrane</keyword>
<dbReference type="PANTHER" id="PTHR12428">
    <property type="entry name" value="OXA1"/>
    <property type="match status" value="1"/>
</dbReference>
<accession>A0A0J8D6N3</accession>
<protein>
    <submittedName>
        <fullName evidence="13">Inner membrane protein translocase component YidC</fullName>
    </submittedName>
</protein>
<dbReference type="PATRIC" id="fig|1121307.3.peg.1366"/>
<feature type="domain" description="Membrane insertase YidC/Oxa/ALB C-terminal" evidence="12">
    <location>
        <begin position="31"/>
        <end position="212"/>
    </location>
</feature>
<dbReference type="GO" id="GO:0051205">
    <property type="term" value="P:protein insertion into membrane"/>
    <property type="evidence" value="ECO:0007669"/>
    <property type="project" value="TreeGrafter"/>
</dbReference>
<dbReference type="InterPro" id="IPR028055">
    <property type="entry name" value="YidC/Oxa/ALB_C"/>
</dbReference>
<gene>
    <name evidence="13" type="primary">yidC</name>
    <name evidence="13" type="ORF">CLCY_3c00120</name>
</gene>
<dbReference type="GO" id="GO:0032977">
    <property type="term" value="F:membrane insertase activity"/>
    <property type="evidence" value="ECO:0007669"/>
    <property type="project" value="InterPro"/>
</dbReference>
<sequence length="290" mass="33389">MGALNNLLTGFFDIIHNLVESIGVTNLGFGYVLDIVIYTLILKTIMLPLFVYQQKGTKGMSEVQPKMKELQEKYKNDPKKLQEEQIKLYKELGVNPFKGCLPLFVQMPIFIAMFTVLSSYHGFNGVPFLWIKNLAKPDNFYILPVLTAVLQYVSIKVTSKNMDEEQKKMQNKMGITMSIVFLFICINYKAVLAIYFISSSVIQMVQTLMVNKYLEKEKAKEDAIKKAKEEERLAKEAEEKAAKREEYKKKKKKKAESSEELNKADKPVKKKRTEESQKLKDDNKDGKVVE</sequence>
<evidence type="ECO:0000256" key="10">
    <source>
        <dbReference type="SAM" id="MobiDB-lite"/>
    </source>
</evidence>
<evidence type="ECO:0000256" key="2">
    <source>
        <dbReference type="ARBA" id="ARBA00022448"/>
    </source>
</evidence>
<keyword evidence="2" id="KW-0813">Transport</keyword>
<comment type="caution">
    <text evidence="13">The sequence shown here is derived from an EMBL/GenBank/DDBJ whole genome shotgun (WGS) entry which is preliminary data.</text>
</comment>
<keyword evidence="14" id="KW-1185">Reference proteome</keyword>